<sequence>MKSLQSLRGGLGALALLALAGPASAGTDQSQLTVTATVRSGCSLTGGSLAFGDYVSGQPNALDAVGSIHFANCPQAVVTFELDGGTNGSTADRRMSSGASKLRYQIYRNTTRTTVWGMGEEALKTQLLVPQSGQLEVYGRIPGGQVVPAGTYTDTVTITLTF</sequence>
<accession>A0AAP4D609</accession>
<evidence type="ECO:0000256" key="1">
    <source>
        <dbReference type="SAM" id="SignalP"/>
    </source>
</evidence>
<proteinExistence type="predicted"/>
<dbReference type="SMART" id="SM00972">
    <property type="entry name" value="SCPU"/>
    <property type="match status" value="1"/>
</dbReference>
<evidence type="ECO:0000259" key="2">
    <source>
        <dbReference type="Pfam" id="PF05229"/>
    </source>
</evidence>
<organism evidence="3 4">
    <name type="scientific">Marinimicrococcus flavescens</name>
    <dbReference type="NCBI Taxonomy" id="3031815"/>
    <lineage>
        <taxon>Bacteria</taxon>
        <taxon>Pseudomonadati</taxon>
        <taxon>Pseudomonadota</taxon>
        <taxon>Alphaproteobacteria</taxon>
        <taxon>Geminicoccales</taxon>
        <taxon>Geminicoccaceae</taxon>
        <taxon>Marinimicrococcus</taxon>
    </lineage>
</organism>
<dbReference type="EMBL" id="JARGEQ010000121">
    <property type="protein sequence ID" value="MDF1587094.1"/>
    <property type="molecule type" value="Genomic_DNA"/>
</dbReference>
<gene>
    <name evidence="3" type="ORF">PZ740_11970</name>
</gene>
<dbReference type="PANTHER" id="PTHR37089:SF3">
    <property type="entry name" value="EXPORTED PROTEIN"/>
    <property type="match status" value="1"/>
</dbReference>
<keyword evidence="1" id="KW-0732">Signal</keyword>
<reference evidence="3 4" key="1">
    <citation type="submission" date="2023-03" db="EMBL/GenBank/DDBJ databases">
        <title>YIM 152171 draft genome.</title>
        <authorList>
            <person name="Yang Z."/>
        </authorList>
    </citation>
    <scope>NUCLEOTIDE SEQUENCE [LARGE SCALE GENOMIC DNA]</scope>
    <source>
        <strain evidence="3 4">YIM 152171</strain>
    </source>
</reference>
<dbReference type="Proteomes" id="UP001301140">
    <property type="component" value="Unassembled WGS sequence"/>
</dbReference>
<evidence type="ECO:0000313" key="3">
    <source>
        <dbReference type="EMBL" id="MDF1587094.1"/>
    </source>
</evidence>
<dbReference type="PANTHER" id="PTHR37089">
    <property type="entry name" value="PROTEIN U-RELATED"/>
    <property type="match status" value="1"/>
</dbReference>
<dbReference type="RefSeq" id="WP_327789517.1">
    <property type="nucleotide sequence ID" value="NZ_JARGEQ010000121.1"/>
</dbReference>
<feature type="domain" description="Spore coat protein U/FanG" evidence="2">
    <location>
        <begin position="30"/>
        <end position="159"/>
    </location>
</feature>
<feature type="signal peptide" evidence="1">
    <location>
        <begin position="1"/>
        <end position="25"/>
    </location>
</feature>
<dbReference type="AlphaFoldDB" id="A0AAP4D609"/>
<dbReference type="InterPro" id="IPR053167">
    <property type="entry name" value="Spore_coat_component"/>
</dbReference>
<dbReference type="InterPro" id="IPR007893">
    <property type="entry name" value="Spore_coat_U/FanG"/>
</dbReference>
<keyword evidence="4" id="KW-1185">Reference proteome</keyword>
<evidence type="ECO:0000313" key="4">
    <source>
        <dbReference type="Proteomes" id="UP001301140"/>
    </source>
</evidence>
<feature type="chain" id="PRO_5042943829" evidence="1">
    <location>
        <begin position="26"/>
        <end position="162"/>
    </location>
</feature>
<protein>
    <submittedName>
        <fullName evidence="3">Spore coat U domain-containing protein</fullName>
    </submittedName>
</protein>
<dbReference type="Pfam" id="PF05229">
    <property type="entry name" value="SCPU"/>
    <property type="match status" value="1"/>
</dbReference>
<name>A0AAP4D609_9PROT</name>
<comment type="caution">
    <text evidence="3">The sequence shown here is derived from an EMBL/GenBank/DDBJ whole genome shotgun (WGS) entry which is preliminary data.</text>
</comment>